<dbReference type="AlphaFoldDB" id="T1GYG4"/>
<protein>
    <submittedName>
        <fullName evidence="1">Uncharacterized protein</fullName>
    </submittedName>
</protein>
<organism evidence="1 2">
    <name type="scientific">Megaselia scalaris</name>
    <name type="common">Humpbacked fly</name>
    <name type="synonym">Phora scalaris</name>
    <dbReference type="NCBI Taxonomy" id="36166"/>
    <lineage>
        <taxon>Eukaryota</taxon>
        <taxon>Metazoa</taxon>
        <taxon>Ecdysozoa</taxon>
        <taxon>Arthropoda</taxon>
        <taxon>Hexapoda</taxon>
        <taxon>Insecta</taxon>
        <taxon>Pterygota</taxon>
        <taxon>Neoptera</taxon>
        <taxon>Endopterygota</taxon>
        <taxon>Diptera</taxon>
        <taxon>Brachycera</taxon>
        <taxon>Muscomorpha</taxon>
        <taxon>Platypezoidea</taxon>
        <taxon>Phoridae</taxon>
        <taxon>Megaseliini</taxon>
        <taxon>Megaselia</taxon>
    </lineage>
</organism>
<dbReference type="EnsemblMetazoa" id="MESCA008891-RA">
    <property type="protein sequence ID" value="MESCA008891-PA"/>
    <property type="gene ID" value="MESCA008891"/>
</dbReference>
<proteinExistence type="predicted"/>
<dbReference type="HOGENOM" id="CLU_1791697_0_0_1"/>
<dbReference type="Proteomes" id="UP000015102">
    <property type="component" value="Unassembled WGS sequence"/>
</dbReference>
<reference evidence="1" key="2">
    <citation type="submission" date="2015-06" db="UniProtKB">
        <authorList>
            <consortium name="EnsemblMetazoa"/>
        </authorList>
    </citation>
    <scope>IDENTIFICATION</scope>
</reference>
<dbReference type="EMBL" id="CAQQ02383984">
    <property type="status" value="NOT_ANNOTATED_CDS"/>
    <property type="molecule type" value="Genomic_DNA"/>
</dbReference>
<reference evidence="2" key="1">
    <citation type="submission" date="2013-02" db="EMBL/GenBank/DDBJ databases">
        <authorList>
            <person name="Hughes D."/>
        </authorList>
    </citation>
    <scope>NUCLEOTIDE SEQUENCE</scope>
    <source>
        <strain>Durham</strain>
        <strain evidence="2">NC isolate 2 -- Noor lab</strain>
    </source>
</reference>
<name>T1GYG4_MEGSC</name>
<sequence>KIHGCQELAVCWICLKRCSLDFSEADSILGNLKSIICLHAVTNDWLIYSRSKARVTYQVTSLSAHQKYFPSLWRVTCQSVLFQALSEAYIKSVGLQANGEKKEYMVSSLRASSQERLGHKVNIGVFPHPQTGDPLCEVGRNLGIG</sequence>
<dbReference type="EMBL" id="CAQQ02383983">
    <property type="status" value="NOT_ANNOTATED_CDS"/>
    <property type="molecule type" value="Genomic_DNA"/>
</dbReference>
<evidence type="ECO:0000313" key="1">
    <source>
        <dbReference type="EnsemblMetazoa" id="MESCA008891-PA"/>
    </source>
</evidence>
<keyword evidence="2" id="KW-1185">Reference proteome</keyword>
<evidence type="ECO:0000313" key="2">
    <source>
        <dbReference type="Proteomes" id="UP000015102"/>
    </source>
</evidence>
<accession>T1GYG4</accession>